<proteinExistence type="predicted"/>
<keyword evidence="2" id="KW-1133">Transmembrane helix</keyword>
<keyword evidence="2" id="KW-0472">Membrane</keyword>
<evidence type="ECO:0000256" key="2">
    <source>
        <dbReference type="SAM" id="Phobius"/>
    </source>
</evidence>
<sequence length="369" mass="39020">MNDDQEIGAELHRMAATDPLGPIDSQRLLARGRRGRKRRRILSASGAVAAVSAVALAATLLPNVGQADTAPADSRTENRVVADSGGAFPGTPTGDAALAPISSAEALRRCRIQWTVAVGKDPGPIEVLTGEPVMQGNGDPLPNGKLLWRPGSLLIVGDIASKVESYNCVIGGNYLPSKAELAAVAEQSIRTDDQSVLRRCSAMTFQDLRRWKVLSKSIQANAFGAAVAVSPSGKYVAHCYFGSPAARKAAVGVGGKSQIVRQWPAPTRVDGGFGYAGVRVEDAFQTCKVTGLACEGWLYHSARRVPLPVAKLTFEQGGRTTTVSVRQGWYALAWAPGDKDGPLKQLRVTAYRADGSVIKSVSSGPIHKR</sequence>
<keyword evidence="2" id="KW-0812">Transmembrane</keyword>
<feature type="region of interest" description="Disordered" evidence="1">
    <location>
        <begin position="66"/>
        <end position="95"/>
    </location>
</feature>
<name>A0ABV6QTX2_9ACTN</name>
<dbReference type="EMBL" id="JBHLTC010000030">
    <property type="protein sequence ID" value="MFC0627152.1"/>
    <property type="molecule type" value="Genomic_DNA"/>
</dbReference>
<evidence type="ECO:0000313" key="3">
    <source>
        <dbReference type="EMBL" id="MFC0627152.1"/>
    </source>
</evidence>
<accession>A0ABV6QTX2</accession>
<dbReference type="Proteomes" id="UP001589890">
    <property type="component" value="Unassembled WGS sequence"/>
</dbReference>
<protein>
    <submittedName>
        <fullName evidence="3">Uncharacterized protein</fullName>
    </submittedName>
</protein>
<feature type="transmembrane region" description="Helical" evidence="2">
    <location>
        <begin position="41"/>
        <end position="61"/>
    </location>
</feature>
<dbReference type="RefSeq" id="WP_380051494.1">
    <property type="nucleotide sequence ID" value="NZ_JBHLTC010000030.1"/>
</dbReference>
<comment type="caution">
    <text evidence="3">The sequence shown here is derived from an EMBL/GenBank/DDBJ whole genome shotgun (WGS) entry which is preliminary data.</text>
</comment>
<evidence type="ECO:0000256" key="1">
    <source>
        <dbReference type="SAM" id="MobiDB-lite"/>
    </source>
</evidence>
<keyword evidence="4" id="KW-1185">Reference proteome</keyword>
<reference evidence="3 4" key="1">
    <citation type="submission" date="2024-09" db="EMBL/GenBank/DDBJ databases">
        <authorList>
            <person name="Sun Q."/>
            <person name="Mori K."/>
        </authorList>
    </citation>
    <scope>NUCLEOTIDE SEQUENCE [LARGE SCALE GENOMIC DNA]</scope>
    <source>
        <strain evidence="3 4">CGMCC 1.15906</strain>
    </source>
</reference>
<dbReference type="InterPro" id="IPR006311">
    <property type="entry name" value="TAT_signal"/>
</dbReference>
<organism evidence="3 4">
    <name type="scientific">Kribbella deserti</name>
    <dbReference type="NCBI Taxonomy" id="1926257"/>
    <lineage>
        <taxon>Bacteria</taxon>
        <taxon>Bacillati</taxon>
        <taxon>Actinomycetota</taxon>
        <taxon>Actinomycetes</taxon>
        <taxon>Propionibacteriales</taxon>
        <taxon>Kribbellaceae</taxon>
        <taxon>Kribbella</taxon>
    </lineage>
</organism>
<evidence type="ECO:0000313" key="4">
    <source>
        <dbReference type="Proteomes" id="UP001589890"/>
    </source>
</evidence>
<dbReference type="PROSITE" id="PS51318">
    <property type="entry name" value="TAT"/>
    <property type="match status" value="1"/>
</dbReference>
<gene>
    <name evidence="3" type="ORF">ACFFGN_23965</name>
</gene>